<evidence type="ECO:0000256" key="1">
    <source>
        <dbReference type="SAM" id="SignalP"/>
    </source>
</evidence>
<gene>
    <name evidence="2" type="ORF">AYL99_10749</name>
</gene>
<feature type="signal peptide" evidence="1">
    <location>
        <begin position="1"/>
        <end position="16"/>
    </location>
</feature>
<dbReference type="GeneID" id="30014917"/>
<protein>
    <submittedName>
        <fullName evidence="2">Uncharacterized protein</fullName>
    </submittedName>
</protein>
<keyword evidence="3" id="KW-1185">Reference proteome</keyword>
<dbReference type="RefSeq" id="XP_018688416.1">
    <property type="nucleotide sequence ID" value="XM_018842255.1"/>
</dbReference>
<keyword evidence="1" id="KW-0732">Signal</keyword>
<name>A0A178Z5L3_9EURO</name>
<reference evidence="2 3" key="1">
    <citation type="submission" date="2016-04" db="EMBL/GenBank/DDBJ databases">
        <title>Draft genome of Fonsecaea erecta CBS 125763.</title>
        <authorList>
            <person name="Weiss V.A."/>
            <person name="Vicente V.A."/>
            <person name="Raittz R.T."/>
            <person name="Moreno L.F."/>
            <person name="De Souza E.M."/>
            <person name="Pedrosa F.O."/>
            <person name="Steffens M.B."/>
            <person name="Faoro H."/>
            <person name="Tadra-Sfeir M.Z."/>
            <person name="Najafzadeh M.J."/>
            <person name="Felipe M.S."/>
            <person name="Teixeira M."/>
            <person name="Sun J."/>
            <person name="Xi L."/>
            <person name="Gomes R."/>
            <person name="De Azevedo C.M."/>
            <person name="Salgado C.G."/>
            <person name="Da Silva M.B."/>
            <person name="Nascimento M.F."/>
            <person name="Queiroz-Telles F."/>
            <person name="Attili D.S."/>
            <person name="Gorbushina A."/>
        </authorList>
    </citation>
    <scope>NUCLEOTIDE SEQUENCE [LARGE SCALE GENOMIC DNA]</scope>
    <source>
        <strain evidence="2 3">CBS 125763</strain>
    </source>
</reference>
<accession>A0A178Z5L3</accession>
<proteinExistence type="predicted"/>
<dbReference type="EMBL" id="LVYI01000012">
    <property type="protein sequence ID" value="OAP55049.1"/>
    <property type="molecule type" value="Genomic_DNA"/>
</dbReference>
<feature type="chain" id="PRO_5008098265" evidence="1">
    <location>
        <begin position="17"/>
        <end position="177"/>
    </location>
</feature>
<dbReference type="AlphaFoldDB" id="A0A178Z5L3"/>
<organism evidence="2 3">
    <name type="scientific">Fonsecaea erecta</name>
    <dbReference type="NCBI Taxonomy" id="1367422"/>
    <lineage>
        <taxon>Eukaryota</taxon>
        <taxon>Fungi</taxon>
        <taxon>Dikarya</taxon>
        <taxon>Ascomycota</taxon>
        <taxon>Pezizomycotina</taxon>
        <taxon>Eurotiomycetes</taxon>
        <taxon>Chaetothyriomycetidae</taxon>
        <taxon>Chaetothyriales</taxon>
        <taxon>Herpotrichiellaceae</taxon>
        <taxon>Fonsecaea</taxon>
    </lineage>
</organism>
<dbReference type="Proteomes" id="UP000078343">
    <property type="component" value="Unassembled WGS sequence"/>
</dbReference>
<comment type="caution">
    <text evidence="2">The sequence shown here is derived from an EMBL/GenBank/DDBJ whole genome shotgun (WGS) entry which is preliminary data.</text>
</comment>
<sequence>MLISVVAILFVAKCLSTGMKWHLASQNLDLAMLVVQQLQEKYLAARFIFAYYTAAFEKVAPSQRPLLDAGSAPAPAPASTASTLPTGSCSNTFPNLAATSTSTNTANFENTPRIYERGVEARGGPSTTSPFHAVESFSSGQEDHLGTWAECFPASMAADFDILFGAEGIMRGFEELV</sequence>
<evidence type="ECO:0000313" key="2">
    <source>
        <dbReference type="EMBL" id="OAP55049.1"/>
    </source>
</evidence>
<dbReference type="OrthoDB" id="4155398at2759"/>
<evidence type="ECO:0000313" key="3">
    <source>
        <dbReference type="Proteomes" id="UP000078343"/>
    </source>
</evidence>